<reference evidence="1" key="1">
    <citation type="submission" date="2021-02" db="EMBL/GenBank/DDBJ databases">
        <authorList>
            <person name="Nowell W R."/>
        </authorList>
    </citation>
    <scope>NUCLEOTIDE SEQUENCE</scope>
</reference>
<feature type="non-terminal residue" evidence="1">
    <location>
        <position position="1"/>
    </location>
</feature>
<dbReference type="Proteomes" id="UP000663873">
    <property type="component" value="Unassembled WGS sequence"/>
</dbReference>
<sequence>TSTVKNIEISASEENNSTISKPKWQSSRIFDAMYYSHLGERWNESPMKILCDDLTVKYTSKYKQSHWLLLSNSKTDEKRIELYDTFKLFMQE</sequence>
<dbReference type="EMBL" id="CAJOBP010056934">
    <property type="protein sequence ID" value="CAF4836965.1"/>
    <property type="molecule type" value="Genomic_DNA"/>
</dbReference>
<proteinExistence type="predicted"/>
<accession>A0A821R6J2</accession>
<organism evidence="1 2">
    <name type="scientific">Rotaria socialis</name>
    <dbReference type="NCBI Taxonomy" id="392032"/>
    <lineage>
        <taxon>Eukaryota</taxon>
        <taxon>Metazoa</taxon>
        <taxon>Spiralia</taxon>
        <taxon>Gnathifera</taxon>
        <taxon>Rotifera</taxon>
        <taxon>Eurotatoria</taxon>
        <taxon>Bdelloidea</taxon>
        <taxon>Philodinida</taxon>
        <taxon>Philodinidae</taxon>
        <taxon>Rotaria</taxon>
    </lineage>
</organism>
<feature type="non-terminal residue" evidence="1">
    <location>
        <position position="92"/>
    </location>
</feature>
<keyword evidence="2" id="KW-1185">Reference proteome</keyword>
<protein>
    <submittedName>
        <fullName evidence="1">Uncharacterized protein</fullName>
    </submittedName>
</protein>
<comment type="caution">
    <text evidence="1">The sequence shown here is derived from an EMBL/GenBank/DDBJ whole genome shotgun (WGS) entry which is preliminary data.</text>
</comment>
<name>A0A821R6J2_9BILA</name>
<evidence type="ECO:0000313" key="1">
    <source>
        <dbReference type="EMBL" id="CAF4836965.1"/>
    </source>
</evidence>
<dbReference type="AlphaFoldDB" id="A0A821R6J2"/>
<gene>
    <name evidence="1" type="ORF">UJA718_LOCUS42872</name>
</gene>
<evidence type="ECO:0000313" key="2">
    <source>
        <dbReference type="Proteomes" id="UP000663873"/>
    </source>
</evidence>